<protein>
    <recommendedName>
        <fullName evidence="7">Type VI secretion system tip protein VgrG</fullName>
    </recommendedName>
</protein>
<dbReference type="InterPro" id="IPR006533">
    <property type="entry name" value="T6SS_Vgr_RhsGE"/>
</dbReference>
<evidence type="ECO:0000259" key="4">
    <source>
        <dbReference type="Pfam" id="PF13296"/>
    </source>
</evidence>
<dbReference type="InterPro" id="IPR006531">
    <property type="entry name" value="Gp5/Vgr_OB"/>
</dbReference>
<evidence type="ECO:0008006" key="7">
    <source>
        <dbReference type="Google" id="ProtNLM"/>
    </source>
</evidence>
<dbReference type="RefSeq" id="WP_281914388.1">
    <property type="nucleotide sequence ID" value="NZ_AP026966.1"/>
</dbReference>
<dbReference type="NCBIfam" id="TIGR03361">
    <property type="entry name" value="VI_Rhs_Vgr"/>
    <property type="match status" value="1"/>
</dbReference>
<feature type="domain" description="DUF2345" evidence="3">
    <location>
        <begin position="714"/>
        <end position="849"/>
    </location>
</feature>
<dbReference type="SUPFAM" id="SSF69255">
    <property type="entry name" value="gp5 N-terminal domain-like"/>
    <property type="match status" value="1"/>
</dbReference>
<gene>
    <name evidence="5" type="ORF">MasN3_24290</name>
</gene>
<evidence type="ECO:0000313" key="6">
    <source>
        <dbReference type="Proteomes" id="UP001163336"/>
    </source>
</evidence>
<dbReference type="Gene3D" id="2.30.110.50">
    <property type="match status" value="1"/>
</dbReference>
<sequence>MDSASEFLRMLRHEKSLTTAHRPIRMRLGHADHLADELLLPQRVQGHESVCGGFEYVITCVADTPRLPLKELIALPAELQMVTDRGQLRSICGIVAEARAGDHDGGLAVYQLVLRDALAVMEKRVNSRVFRYQNELEIVQVLFDEWRQSNSVMASAFDYELDPLFDMRLYPPREQTMQHNESDAAFVRRLLKRRGIAWTFRPGRARAGSADQDADDTPVHTLVLFSDPASLPRSAAGSVRYHRDHATEERDTVVSWCAARRLQPGSITRHSWDYRNPSGTQFMSTTARSMADQGRSGNALAASLDDYLVEMPHAGNDVEDHWRLGQVRMNRHEFDTKCFHGEGSVRDLCAGEYFSLSGHPEIDAHPETERDFVVTAVWMEAENNLPADLSARVRRLMGPYTPGDAMLAPNEHPVAGDGVRVRMRFDCVRRGIPLVPAFDPRTDLPHPQLQSAIVTGPPGEEVHCDALGRVKIRFPGMRSLDHKHAHGAGASDTPADSAWVRVASNWAGNGPGANQQCGTLSLPRVGSEVLVAFLGGDPDRPVVLSQVFNQRGEPPALSRAGGLPGNRYLSGTRTREIGGGRGNQLRFDDTRGEISAQLASDHGASQLNLGWLTQPKANGTAAPRGEGAELRSDHSVAIRGKEGVLLSAEAAPAAEGAQLARAGLVGLAELMQSIADEVAKLAEQHTDDEPSAQRLGDLSDKLRRWDQGSNVAPGDKGAEPIVAVTAPAGIMLASQDNVALGSETQLDMVSGGDARTSAGKNIFLRAARGISAFAQALGIKLVAGRGNVLLEAHQGNVEVKSSGKISLISAEAIHIEAPVVRIISQGAQTEWGNDTITLQSAGQHIINASGLTRGPAGGGNPTKPDFAKSALKATERVVLRHLQTREPIPHQNYIAHLSDGKTIQGTSDAEGRTELVQSDELGPVRFELLPSSI</sequence>
<dbReference type="Pfam" id="PF04717">
    <property type="entry name" value="Phage_base_V"/>
    <property type="match status" value="1"/>
</dbReference>
<dbReference type="Pfam" id="PF05954">
    <property type="entry name" value="Phage_GPD"/>
    <property type="match status" value="1"/>
</dbReference>
<dbReference type="InterPro" id="IPR028244">
    <property type="entry name" value="T6SS_Rhs_Vgr_dom"/>
</dbReference>
<dbReference type="InterPro" id="IPR018769">
    <property type="entry name" value="VgrG2_DUF2345"/>
</dbReference>
<feature type="domain" description="Gp5/Type VI secretion system Vgr protein OB-fold" evidence="2">
    <location>
        <begin position="494"/>
        <end position="547"/>
    </location>
</feature>
<evidence type="ECO:0000259" key="3">
    <source>
        <dbReference type="Pfam" id="PF10106"/>
    </source>
</evidence>
<evidence type="ECO:0000313" key="5">
    <source>
        <dbReference type="EMBL" id="BDT58935.1"/>
    </source>
</evidence>
<dbReference type="Gene3D" id="2.40.50.230">
    <property type="entry name" value="Gp5 N-terminal domain"/>
    <property type="match status" value="1"/>
</dbReference>
<dbReference type="Gene3D" id="3.55.50.10">
    <property type="entry name" value="Baseplate protein-like domains"/>
    <property type="match status" value="1"/>
</dbReference>
<dbReference type="Proteomes" id="UP001163336">
    <property type="component" value="Chromosome"/>
</dbReference>
<dbReference type="Pfam" id="PF10106">
    <property type="entry name" value="DUF2345"/>
    <property type="match status" value="1"/>
</dbReference>
<dbReference type="SUPFAM" id="SSF69349">
    <property type="entry name" value="Phage fibre proteins"/>
    <property type="match status" value="1"/>
</dbReference>
<feature type="domain" description="Putative type VI secretion system Rhs element associated Vgr" evidence="4">
    <location>
        <begin position="575"/>
        <end position="682"/>
    </location>
</feature>
<dbReference type="InterPro" id="IPR017847">
    <property type="entry name" value="T6SS_RhsGE_Vgr_subset"/>
</dbReference>
<dbReference type="EMBL" id="AP026966">
    <property type="protein sequence ID" value="BDT58935.1"/>
    <property type="molecule type" value="Genomic_DNA"/>
</dbReference>
<dbReference type="NCBIfam" id="TIGR01646">
    <property type="entry name" value="vgr_GE"/>
    <property type="match status" value="1"/>
</dbReference>
<accession>A0ABM8C6S1</accession>
<evidence type="ECO:0000259" key="2">
    <source>
        <dbReference type="Pfam" id="PF04717"/>
    </source>
</evidence>
<keyword evidence="6" id="KW-1185">Reference proteome</keyword>
<proteinExistence type="inferred from homology"/>
<dbReference type="SUPFAM" id="SSF69279">
    <property type="entry name" value="Phage tail proteins"/>
    <property type="match status" value="2"/>
</dbReference>
<comment type="similarity">
    <text evidence="1">Belongs to the VgrG protein family.</text>
</comment>
<evidence type="ECO:0000256" key="1">
    <source>
        <dbReference type="ARBA" id="ARBA00005558"/>
    </source>
</evidence>
<dbReference type="InterPro" id="IPR037026">
    <property type="entry name" value="Vgr_OB-fold_dom_sf"/>
</dbReference>
<dbReference type="Pfam" id="PF13296">
    <property type="entry name" value="T6SS_Vgr"/>
    <property type="match status" value="1"/>
</dbReference>
<dbReference type="Gene3D" id="4.10.220.110">
    <property type="match status" value="1"/>
</dbReference>
<name>A0ABM8C6S1_9BURK</name>
<organism evidence="5 6">
    <name type="scientific">Massilia varians</name>
    <dbReference type="NCBI Taxonomy" id="457921"/>
    <lineage>
        <taxon>Bacteria</taxon>
        <taxon>Pseudomonadati</taxon>
        <taxon>Pseudomonadota</taxon>
        <taxon>Betaproteobacteria</taxon>
        <taxon>Burkholderiales</taxon>
        <taxon>Oxalobacteraceae</taxon>
        <taxon>Telluria group</taxon>
        <taxon>Massilia</taxon>
    </lineage>
</organism>
<reference evidence="5" key="1">
    <citation type="submission" date="2022-11" db="EMBL/GenBank/DDBJ databases">
        <title>Isolation and characterization of PLA-degrading bacterium Massilia sp. from Antarctic soil.</title>
        <authorList>
            <person name="Sato K."/>
            <person name="Gomez-Fuentes C."/>
            <person name="Ahmad S.A."/>
            <person name="Zulkharnain A."/>
        </authorList>
    </citation>
    <scope>NUCLEOTIDE SEQUENCE</scope>
    <source>
        <strain evidence="5">N-3</strain>
    </source>
</reference>